<protein>
    <submittedName>
        <fullName evidence="1">Uncharacterized protein</fullName>
    </submittedName>
</protein>
<evidence type="ECO:0000313" key="1">
    <source>
        <dbReference type="EMBL" id="RQG91803.1"/>
    </source>
</evidence>
<proteinExistence type="predicted"/>
<organism evidence="1 2">
    <name type="scientific">Natrarchaeobius chitinivorans</name>
    <dbReference type="NCBI Taxonomy" id="1679083"/>
    <lineage>
        <taxon>Archaea</taxon>
        <taxon>Methanobacteriati</taxon>
        <taxon>Methanobacteriota</taxon>
        <taxon>Stenosarchaea group</taxon>
        <taxon>Halobacteria</taxon>
        <taxon>Halobacteriales</taxon>
        <taxon>Natrialbaceae</taxon>
        <taxon>Natrarchaeobius</taxon>
    </lineage>
</organism>
<sequence>MALGLVDAFAESDTPSLAIDVDRRLPTHHVVTGLEADSSAVEVRTPTTSRVLGDHTFEEATSPIESPPGADRG</sequence>
<comment type="caution">
    <text evidence="1">The sequence shown here is derived from an EMBL/GenBank/DDBJ whole genome shotgun (WGS) entry which is preliminary data.</text>
</comment>
<accession>A0A3N6LQD0</accession>
<keyword evidence="2" id="KW-1185">Reference proteome</keyword>
<evidence type="ECO:0000313" key="2">
    <source>
        <dbReference type="Proteomes" id="UP000282323"/>
    </source>
</evidence>
<reference evidence="1 2" key="1">
    <citation type="submission" date="2018-10" db="EMBL/GenBank/DDBJ databases">
        <title>Natrarchaeobius chitinivorans gen. nov., sp. nov., and Natrarchaeobius haloalkaliphilus sp. nov., alkaliphilic, chitin-utilizing haloarchaea from hypersaline alkaline lakes.</title>
        <authorList>
            <person name="Sorokin D.Y."/>
            <person name="Elcheninov A.G."/>
            <person name="Kostrikina N.A."/>
            <person name="Bale N.J."/>
            <person name="Sinninghe Damste J.S."/>
            <person name="Khijniak T.V."/>
            <person name="Kublanov I.V."/>
            <person name="Toshchakov S.V."/>
        </authorList>
    </citation>
    <scope>NUCLEOTIDE SEQUENCE [LARGE SCALE GENOMIC DNA]</scope>
    <source>
        <strain evidence="1 2">AArcht4T</strain>
    </source>
</reference>
<dbReference type="EMBL" id="REGA01000020">
    <property type="protein sequence ID" value="RQG91803.1"/>
    <property type="molecule type" value="Genomic_DNA"/>
</dbReference>
<dbReference type="Proteomes" id="UP000282323">
    <property type="component" value="Unassembled WGS sequence"/>
</dbReference>
<name>A0A3N6LQD0_NATCH</name>
<gene>
    <name evidence="1" type="ORF">EA473_18575</name>
</gene>
<dbReference type="AlphaFoldDB" id="A0A3N6LQD0"/>